<evidence type="ECO:0000313" key="2">
    <source>
        <dbReference type="EMBL" id="MBN7772675.1"/>
    </source>
</evidence>
<gene>
    <name evidence="2" type="ORF">JYB65_04810</name>
</gene>
<proteinExistence type="predicted"/>
<organism evidence="2 3">
    <name type="scientific">Clostridium aminobutyricum</name>
    <dbReference type="NCBI Taxonomy" id="33953"/>
    <lineage>
        <taxon>Bacteria</taxon>
        <taxon>Bacillati</taxon>
        <taxon>Bacillota</taxon>
        <taxon>Clostridia</taxon>
        <taxon>Eubacteriales</taxon>
        <taxon>Clostridiaceae</taxon>
        <taxon>Clostridium</taxon>
    </lineage>
</organism>
<evidence type="ECO:0000256" key="1">
    <source>
        <dbReference type="SAM" id="Phobius"/>
    </source>
</evidence>
<dbReference type="RefSeq" id="WP_206581459.1">
    <property type="nucleotide sequence ID" value="NZ_JAFJZZ010000001.1"/>
</dbReference>
<feature type="transmembrane region" description="Helical" evidence="1">
    <location>
        <begin position="20"/>
        <end position="40"/>
    </location>
</feature>
<name>A0A939IG62_CLOAM</name>
<keyword evidence="1" id="KW-1133">Transmembrane helix</keyword>
<dbReference type="AlphaFoldDB" id="A0A939IG62"/>
<dbReference type="Proteomes" id="UP000664545">
    <property type="component" value="Unassembled WGS sequence"/>
</dbReference>
<dbReference type="EMBL" id="JAFJZZ010000001">
    <property type="protein sequence ID" value="MBN7772675.1"/>
    <property type="molecule type" value="Genomic_DNA"/>
</dbReference>
<evidence type="ECO:0000313" key="3">
    <source>
        <dbReference type="Proteomes" id="UP000664545"/>
    </source>
</evidence>
<protein>
    <submittedName>
        <fullName evidence="2">Uncharacterized protein</fullName>
    </submittedName>
</protein>
<reference evidence="2" key="1">
    <citation type="submission" date="2021-02" db="EMBL/GenBank/DDBJ databases">
        <title>Abyssanaerobacter marinus gen.nov., sp., nov, anaerobic bacterium isolated from the Onnuri vent field of Indian Ocean and suggestion of Mogibacteriaceae fam. nov., and proposal of reclassification of ambiguous this family's genus member.</title>
        <authorList>
            <person name="Kim Y.J."/>
            <person name="Yang J.-A."/>
        </authorList>
    </citation>
    <scope>NUCLEOTIDE SEQUENCE</scope>
    <source>
        <strain evidence="2">DSM 2634</strain>
    </source>
</reference>
<sequence>MTVRHLLFNKKGSTMIEAALIYPMILAAMMAVIYILISMYSATSVKANLHTCLREEILTRTETGERIELEHSFMPSDKYSMAAFNRKITVMEEEKIMYSILSGSMSHTYKGNALLKGVDKFQEGNLYQIDEKDYIRKVDLIRL</sequence>
<keyword evidence="1" id="KW-0812">Transmembrane</keyword>
<keyword evidence="1" id="KW-0472">Membrane</keyword>
<comment type="caution">
    <text evidence="2">The sequence shown here is derived from an EMBL/GenBank/DDBJ whole genome shotgun (WGS) entry which is preliminary data.</text>
</comment>
<accession>A0A939IG62</accession>
<keyword evidence="3" id="KW-1185">Reference proteome</keyword>